<sequence length="93" mass="10012">MILKKNDPKFPNTINVISPFFDLLLLKPGGGKIGSLETGIRTGRHAAAVKFRKLFSLTIFAGHLHSKGKTTGSPTVKLVGFKLGFISSFGCHT</sequence>
<dbReference type="InParanoid" id="A0A251V3H8"/>
<keyword evidence="2" id="KW-1185">Reference proteome</keyword>
<proteinExistence type="predicted"/>
<name>A0A251V3H8_HELAN</name>
<organism evidence="1 2">
    <name type="scientific">Helianthus annuus</name>
    <name type="common">Common sunflower</name>
    <dbReference type="NCBI Taxonomy" id="4232"/>
    <lineage>
        <taxon>Eukaryota</taxon>
        <taxon>Viridiplantae</taxon>
        <taxon>Streptophyta</taxon>
        <taxon>Embryophyta</taxon>
        <taxon>Tracheophyta</taxon>
        <taxon>Spermatophyta</taxon>
        <taxon>Magnoliopsida</taxon>
        <taxon>eudicotyledons</taxon>
        <taxon>Gunneridae</taxon>
        <taxon>Pentapetalae</taxon>
        <taxon>asterids</taxon>
        <taxon>campanulids</taxon>
        <taxon>Asterales</taxon>
        <taxon>Asteraceae</taxon>
        <taxon>Asteroideae</taxon>
        <taxon>Heliantheae alliance</taxon>
        <taxon>Heliantheae</taxon>
        <taxon>Helianthus</taxon>
    </lineage>
</organism>
<dbReference type="EMBL" id="CM007893">
    <property type="protein sequence ID" value="OTG29954.1"/>
    <property type="molecule type" value="Genomic_DNA"/>
</dbReference>
<accession>A0A251V3H8</accession>
<protein>
    <submittedName>
        <fullName evidence="1">Uncharacterized protein</fullName>
    </submittedName>
</protein>
<dbReference type="AlphaFoldDB" id="A0A251V3H8"/>
<reference evidence="2" key="1">
    <citation type="journal article" date="2017" name="Nature">
        <title>The sunflower genome provides insights into oil metabolism, flowering and Asterid evolution.</title>
        <authorList>
            <person name="Badouin H."/>
            <person name="Gouzy J."/>
            <person name="Grassa C.J."/>
            <person name="Murat F."/>
            <person name="Staton S.E."/>
            <person name="Cottret L."/>
            <person name="Lelandais-Briere C."/>
            <person name="Owens G.L."/>
            <person name="Carrere S."/>
            <person name="Mayjonade B."/>
            <person name="Legrand L."/>
            <person name="Gill N."/>
            <person name="Kane N.C."/>
            <person name="Bowers J.E."/>
            <person name="Hubner S."/>
            <person name="Bellec A."/>
            <person name="Berard A."/>
            <person name="Berges H."/>
            <person name="Blanchet N."/>
            <person name="Boniface M.C."/>
            <person name="Brunel D."/>
            <person name="Catrice O."/>
            <person name="Chaidir N."/>
            <person name="Claudel C."/>
            <person name="Donnadieu C."/>
            <person name="Faraut T."/>
            <person name="Fievet G."/>
            <person name="Helmstetter N."/>
            <person name="King M."/>
            <person name="Knapp S.J."/>
            <person name="Lai Z."/>
            <person name="Le Paslier M.C."/>
            <person name="Lippi Y."/>
            <person name="Lorenzon L."/>
            <person name="Mandel J.R."/>
            <person name="Marage G."/>
            <person name="Marchand G."/>
            <person name="Marquand E."/>
            <person name="Bret-Mestries E."/>
            <person name="Morien E."/>
            <person name="Nambeesan S."/>
            <person name="Nguyen T."/>
            <person name="Pegot-Espagnet P."/>
            <person name="Pouilly N."/>
            <person name="Raftis F."/>
            <person name="Sallet E."/>
            <person name="Schiex T."/>
            <person name="Thomas J."/>
            <person name="Vandecasteele C."/>
            <person name="Vares D."/>
            <person name="Vear F."/>
            <person name="Vautrin S."/>
            <person name="Crespi M."/>
            <person name="Mangin B."/>
            <person name="Burke J.M."/>
            <person name="Salse J."/>
            <person name="Munos S."/>
            <person name="Vincourt P."/>
            <person name="Rieseberg L.H."/>
            <person name="Langlade N.B."/>
        </authorList>
    </citation>
    <scope>NUCLEOTIDE SEQUENCE [LARGE SCALE GENOMIC DNA]</scope>
    <source>
        <strain evidence="2">cv. SF193</strain>
    </source>
</reference>
<dbReference type="Proteomes" id="UP000215914">
    <property type="component" value="Chromosome 4"/>
</dbReference>
<gene>
    <name evidence="1" type="ORF">HannXRQ_Chr04g0127801</name>
</gene>
<evidence type="ECO:0000313" key="2">
    <source>
        <dbReference type="Proteomes" id="UP000215914"/>
    </source>
</evidence>
<evidence type="ECO:0000313" key="1">
    <source>
        <dbReference type="EMBL" id="OTG29954.1"/>
    </source>
</evidence>